<dbReference type="GO" id="GO:0005737">
    <property type="term" value="C:cytoplasm"/>
    <property type="evidence" value="ECO:0007669"/>
    <property type="project" value="UniProtKB-SubCell"/>
</dbReference>
<feature type="binding site" evidence="10">
    <location>
        <position position="146"/>
    </location>
    <ligand>
        <name>substrate</name>
    </ligand>
</feature>
<dbReference type="PANTHER" id="PTHR30480:SF13">
    <property type="entry name" value="BETA-HEXOSAMINIDASE"/>
    <property type="match status" value="1"/>
</dbReference>
<dbReference type="InterPro" id="IPR001764">
    <property type="entry name" value="Glyco_hydro_3_N"/>
</dbReference>
<comment type="caution">
    <text evidence="12">The sequence shown here is derived from an EMBL/GenBank/DDBJ whole genome shotgun (WGS) entry which is preliminary data.</text>
</comment>
<dbReference type="GO" id="GO:0008360">
    <property type="term" value="P:regulation of cell shape"/>
    <property type="evidence" value="ECO:0007669"/>
    <property type="project" value="UniProtKB-KW"/>
</dbReference>
<feature type="active site" description="Proton donor/acceptor" evidence="10">
    <location>
        <position position="189"/>
    </location>
</feature>
<comment type="subcellular location">
    <subcellularLocation>
        <location evidence="10">Cytoplasm</location>
    </subcellularLocation>
</comment>
<keyword evidence="13" id="KW-1185">Reference proteome</keyword>
<accession>A0A2N9X6R1</accession>
<evidence type="ECO:0000256" key="5">
    <source>
        <dbReference type="ARBA" id="ARBA00022960"/>
    </source>
</evidence>
<dbReference type="InterPro" id="IPR017853">
    <property type="entry name" value="GH"/>
</dbReference>
<dbReference type="EMBL" id="MEIL01000029">
    <property type="protein sequence ID" value="PIT38864.1"/>
    <property type="molecule type" value="Genomic_DNA"/>
</dbReference>
<dbReference type="Gene3D" id="3.20.20.300">
    <property type="entry name" value="Glycoside hydrolase, family 3, N-terminal domain"/>
    <property type="match status" value="1"/>
</dbReference>
<keyword evidence="9 10" id="KW-0961">Cell wall biogenesis/degradation</keyword>
<comment type="function">
    <text evidence="10">Plays a role in peptidoglycan recycling by cleaving the terminal beta-1,4-linked N-acetylglucosamine (GlcNAc) from peptide-linked peptidoglycan fragments, giving rise to free GlcNAc, anhydro-N-acetylmuramic acid and anhydro-N-acetylmuramic acid-linked peptides.</text>
</comment>
<reference evidence="12" key="1">
    <citation type="journal article" date="2017" name="MBio">
        <title>Type VI secretion-mediated competition in the bee gut microbiome.</title>
        <authorList>
            <person name="Steele M.I."/>
            <person name="Kwong W.K."/>
            <person name="Powell J.E."/>
            <person name="Whiteley M."/>
            <person name="Moran N.A."/>
        </authorList>
    </citation>
    <scope>NUCLEOTIDE SEQUENCE [LARGE SCALE GENOMIC DNA]</scope>
    <source>
        <strain evidence="12">WkB273</strain>
    </source>
</reference>
<evidence type="ECO:0000256" key="2">
    <source>
        <dbReference type="ARBA" id="ARBA00022490"/>
    </source>
</evidence>
<dbReference type="GO" id="GO:0051301">
    <property type="term" value="P:cell division"/>
    <property type="evidence" value="ECO:0007669"/>
    <property type="project" value="UniProtKB-KW"/>
</dbReference>
<evidence type="ECO:0000256" key="7">
    <source>
        <dbReference type="ARBA" id="ARBA00023295"/>
    </source>
</evidence>
<sequence>MSAQPPVTARGPIMADVEAFHLSEVERRRLSHPAIGGVILFRRNYQSRAQLTALVAEIKALRTPELIVAVDHEGGRVQRFIPEFTRLPAMRTLGQCWEQHGAAMADKMAETVGWVLATELRACGIDLSFTPVLDLDWGECAVIGNRSFHQQPAVVSFLALALQRGLARGGMATCGKHFPGHGAASGDSHLTLPQDNRNWDELWADDIQPFNDLIHHGMPALMPAHVVYPKVDPTEPAGFSTLWLQGVLRDKMHFDGVIFSDDLTMEGASIAGDIRQRAAHAFAAGCDIALVCNKPDWVDTLLNDFQWPENSRLTQRWQMIAGKGKVADYKAIMQTPEFQSAQQLVASLASAQDILNGVQVGEAC</sequence>
<keyword evidence="6 10" id="KW-0573">Peptidoglycan synthesis</keyword>
<comment type="catalytic activity">
    <reaction evidence="1 10">
        <text>Hydrolysis of terminal non-reducing N-acetyl-D-hexosamine residues in N-acetyl-beta-D-hexosaminides.</text>
        <dbReference type="EC" id="3.2.1.52"/>
    </reaction>
</comment>
<dbReference type="HAMAP" id="MF_00364">
    <property type="entry name" value="NagZ"/>
    <property type="match status" value="1"/>
</dbReference>
<evidence type="ECO:0000256" key="1">
    <source>
        <dbReference type="ARBA" id="ARBA00001231"/>
    </source>
</evidence>
<evidence type="ECO:0000256" key="4">
    <source>
        <dbReference type="ARBA" id="ARBA00022801"/>
    </source>
</evidence>
<dbReference type="Proteomes" id="UP000230202">
    <property type="component" value="Unassembled WGS sequence"/>
</dbReference>
<feature type="domain" description="Glycoside hydrolase family 3 N-terminal" evidence="11">
    <location>
        <begin position="21"/>
        <end position="295"/>
    </location>
</feature>
<keyword evidence="5 10" id="KW-0133">Cell shape</keyword>
<comment type="similarity">
    <text evidence="10">Belongs to the glycosyl hydrolase 3 family. NagZ subfamily.</text>
</comment>
<evidence type="ECO:0000256" key="8">
    <source>
        <dbReference type="ARBA" id="ARBA00023306"/>
    </source>
</evidence>
<dbReference type="InterPro" id="IPR019800">
    <property type="entry name" value="Glyco_hydro_3_AS"/>
</dbReference>
<feature type="site" description="Important for catalytic activity" evidence="10">
    <location>
        <position position="187"/>
    </location>
</feature>
<dbReference type="InterPro" id="IPR036962">
    <property type="entry name" value="Glyco_hydro_3_N_sf"/>
</dbReference>
<dbReference type="InterPro" id="IPR022956">
    <property type="entry name" value="Beta_hexosaminidase_bac"/>
</dbReference>
<dbReference type="PANTHER" id="PTHR30480">
    <property type="entry name" value="BETA-HEXOSAMINIDASE-RELATED"/>
    <property type="match status" value="1"/>
</dbReference>
<gene>
    <name evidence="10" type="primary">nagZ</name>
    <name evidence="12" type="ORF">BHC54_07245</name>
</gene>
<keyword evidence="3 10" id="KW-0132">Cell division</keyword>
<proteinExistence type="inferred from homology"/>
<evidence type="ECO:0000256" key="10">
    <source>
        <dbReference type="HAMAP-Rule" id="MF_00364"/>
    </source>
</evidence>
<feature type="binding site" evidence="10">
    <location>
        <position position="79"/>
    </location>
    <ligand>
        <name>substrate</name>
    </ligand>
</feature>
<organism evidence="12 13">
    <name type="scientific">Snodgrassella alvi</name>
    <dbReference type="NCBI Taxonomy" id="1196083"/>
    <lineage>
        <taxon>Bacteria</taxon>
        <taxon>Pseudomonadati</taxon>
        <taxon>Pseudomonadota</taxon>
        <taxon>Betaproteobacteria</taxon>
        <taxon>Neisseriales</taxon>
        <taxon>Neisseriaceae</taxon>
        <taxon>Snodgrassella</taxon>
    </lineage>
</organism>
<name>A0A2N9X6R1_9NEIS</name>
<dbReference type="SUPFAM" id="SSF51445">
    <property type="entry name" value="(Trans)glycosidases"/>
    <property type="match status" value="1"/>
</dbReference>
<protein>
    <recommendedName>
        <fullName evidence="10">Beta-hexosaminidase</fullName>
        <ecNumber evidence="10">3.2.1.52</ecNumber>
    </recommendedName>
    <alternativeName>
        <fullName evidence="10">Beta-N-acetylhexosaminidase</fullName>
    </alternativeName>
    <alternativeName>
        <fullName evidence="10">N-acetyl-beta-glucosaminidase</fullName>
    </alternativeName>
</protein>
<dbReference type="GO" id="GO:0009254">
    <property type="term" value="P:peptidoglycan turnover"/>
    <property type="evidence" value="ECO:0007669"/>
    <property type="project" value="UniProtKB-UniRule"/>
</dbReference>
<feature type="active site" description="Nucleophile" evidence="10">
    <location>
        <position position="261"/>
    </location>
</feature>
<feature type="binding site" evidence="10">
    <location>
        <position position="71"/>
    </location>
    <ligand>
        <name>substrate</name>
    </ligand>
</feature>
<dbReference type="GO" id="GO:0005975">
    <property type="term" value="P:carbohydrate metabolic process"/>
    <property type="evidence" value="ECO:0007669"/>
    <property type="project" value="InterPro"/>
</dbReference>
<evidence type="ECO:0000259" key="11">
    <source>
        <dbReference type="Pfam" id="PF00933"/>
    </source>
</evidence>
<evidence type="ECO:0000256" key="3">
    <source>
        <dbReference type="ARBA" id="ARBA00022618"/>
    </source>
</evidence>
<evidence type="ECO:0000256" key="6">
    <source>
        <dbReference type="ARBA" id="ARBA00022984"/>
    </source>
</evidence>
<keyword evidence="7 10" id="KW-0326">Glycosidase</keyword>
<dbReference type="GO" id="GO:0071555">
    <property type="term" value="P:cell wall organization"/>
    <property type="evidence" value="ECO:0007669"/>
    <property type="project" value="UniProtKB-KW"/>
</dbReference>
<dbReference type="InterPro" id="IPR050226">
    <property type="entry name" value="NagZ_Beta-hexosaminidase"/>
</dbReference>
<evidence type="ECO:0000313" key="12">
    <source>
        <dbReference type="EMBL" id="PIT38864.1"/>
    </source>
</evidence>
<feature type="binding site" evidence="10">
    <location>
        <begin position="176"/>
        <end position="177"/>
    </location>
    <ligand>
        <name>substrate</name>
    </ligand>
</feature>
<dbReference type="GO" id="GO:0004563">
    <property type="term" value="F:beta-N-acetylhexosaminidase activity"/>
    <property type="evidence" value="ECO:0007669"/>
    <property type="project" value="UniProtKB-UniRule"/>
</dbReference>
<keyword evidence="2 10" id="KW-0963">Cytoplasm</keyword>
<dbReference type="GO" id="GO:0009252">
    <property type="term" value="P:peptidoglycan biosynthetic process"/>
    <property type="evidence" value="ECO:0007669"/>
    <property type="project" value="UniProtKB-KW"/>
</dbReference>
<dbReference type="NCBIfam" id="NF003740">
    <property type="entry name" value="PRK05337.1"/>
    <property type="match status" value="1"/>
</dbReference>
<dbReference type="Pfam" id="PF00933">
    <property type="entry name" value="Glyco_hydro_3"/>
    <property type="match status" value="1"/>
</dbReference>
<comment type="pathway">
    <text evidence="10">Cell wall biogenesis; peptidoglycan recycling.</text>
</comment>
<evidence type="ECO:0000256" key="9">
    <source>
        <dbReference type="ARBA" id="ARBA00023316"/>
    </source>
</evidence>
<evidence type="ECO:0000313" key="13">
    <source>
        <dbReference type="Proteomes" id="UP000230202"/>
    </source>
</evidence>
<dbReference type="PROSITE" id="PS00775">
    <property type="entry name" value="GLYCOSYL_HYDROL_F3"/>
    <property type="match status" value="1"/>
</dbReference>
<keyword evidence="8 10" id="KW-0131">Cell cycle</keyword>
<dbReference type="UniPathway" id="UPA00544"/>
<dbReference type="AlphaFoldDB" id="A0A2N9X6R1"/>
<dbReference type="EC" id="3.2.1.52" evidence="10"/>
<keyword evidence="4 10" id="KW-0378">Hydrolase</keyword>